<organism evidence="2 3">
    <name type="scientific">Diceros bicornis minor</name>
    <name type="common">South-central black rhinoceros</name>
    <dbReference type="NCBI Taxonomy" id="77932"/>
    <lineage>
        <taxon>Eukaryota</taxon>
        <taxon>Metazoa</taxon>
        <taxon>Chordata</taxon>
        <taxon>Craniata</taxon>
        <taxon>Vertebrata</taxon>
        <taxon>Euteleostomi</taxon>
        <taxon>Mammalia</taxon>
        <taxon>Eutheria</taxon>
        <taxon>Laurasiatheria</taxon>
        <taxon>Perissodactyla</taxon>
        <taxon>Rhinocerotidae</taxon>
        <taxon>Diceros</taxon>
    </lineage>
</organism>
<feature type="region of interest" description="Disordered" evidence="1">
    <location>
        <begin position="51"/>
        <end position="77"/>
    </location>
</feature>
<name>A0A7J7ENM5_DICBM</name>
<feature type="compositionally biased region" description="Basic residues" evidence="1">
    <location>
        <begin position="64"/>
        <end position="77"/>
    </location>
</feature>
<accession>A0A7J7ENM5</accession>
<dbReference type="Proteomes" id="UP000551758">
    <property type="component" value="Unassembled WGS sequence"/>
</dbReference>
<dbReference type="EMBL" id="JACDTQ010002599">
    <property type="protein sequence ID" value="KAF5917231.1"/>
    <property type="molecule type" value="Genomic_DNA"/>
</dbReference>
<dbReference type="InterPro" id="IPR011009">
    <property type="entry name" value="Kinase-like_dom_sf"/>
</dbReference>
<evidence type="ECO:0000313" key="3">
    <source>
        <dbReference type="Proteomes" id="UP000551758"/>
    </source>
</evidence>
<proteinExistence type="predicted"/>
<gene>
    <name evidence="2" type="ORF">HPG69_006039</name>
</gene>
<evidence type="ECO:0000256" key="1">
    <source>
        <dbReference type="SAM" id="MobiDB-lite"/>
    </source>
</evidence>
<dbReference type="SUPFAM" id="SSF56112">
    <property type="entry name" value="Protein kinase-like (PK-like)"/>
    <property type="match status" value="1"/>
</dbReference>
<dbReference type="AlphaFoldDB" id="A0A7J7ENM5"/>
<comment type="caution">
    <text evidence="2">The sequence shown here is derived from an EMBL/GenBank/DDBJ whole genome shotgun (WGS) entry which is preliminary data.</text>
</comment>
<keyword evidence="3" id="KW-1185">Reference proteome</keyword>
<sequence length="77" mass="8574">MVTGKLPFKERQPHHVLQLMRRGPTFPPGLSPECQDLIQGLLLLRPRAREPAAGGGALPDAARRARALPHRVRLRAR</sequence>
<reference evidence="2 3" key="1">
    <citation type="journal article" date="2020" name="Mol. Biol. Evol.">
        <title>Interspecific Gene Flow and the Evolution of Specialization in Black and White Rhinoceros.</title>
        <authorList>
            <person name="Moodley Y."/>
            <person name="Westbury M.V."/>
            <person name="Russo I.M."/>
            <person name="Gopalakrishnan S."/>
            <person name="Rakotoarivelo A."/>
            <person name="Olsen R.A."/>
            <person name="Prost S."/>
            <person name="Tunstall T."/>
            <person name="Ryder O.A."/>
            <person name="Dalen L."/>
            <person name="Bruford M.W."/>
        </authorList>
    </citation>
    <scope>NUCLEOTIDE SEQUENCE [LARGE SCALE GENOMIC DNA]</scope>
    <source>
        <strain evidence="2">SBR-YM</strain>
        <tissue evidence="2">Skin</tissue>
    </source>
</reference>
<dbReference type="Gene3D" id="1.10.510.10">
    <property type="entry name" value="Transferase(Phosphotransferase) domain 1"/>
    <property type="match status" value="1"/>
</dbReference>
<evidence type="ECO:0000313" key="2">
    <source>
        <dbReference type="EMBL" id="KAF5917231.1"/>
    </source>
</evidence>
<protein>
    <submittedName>
        <fullName evidence="2">Uncharacterized protein</fullName>
    </submittedName>
</protein>